<evidence type="ECO:0000313" key="1">
    <source>
        <dbReference type="EMBL" id="MFC0076493.1"/>
    </source>
</evidence>
<dbReference type="RefSeq" id="WP_379682316.1">
    <property type="nucleotide sequence ID" value="NZ_JBHMFJ010000001.1"/>
</dbReference>
<comment type="caution">
    <text evidence="1">The sequence shown here is derived from an EMBL/GenBank/DDBJ whole genome shotgun (WGS) entry which is preliminary data.</text>
</comment>
<protein>
    <submittedName>
        <fullName evidence="1">Uncharacterized protein</fullName>
    </submittedName>
</protein>
<name>A0ABV6BM22_9FLAO</name>
<dbReference type="EMBL" id="JBHLYW010000006">
    <property type="protein sequence ID" value="MFC0076493.1"/>
    <property type="molecule type" value="Genomic_DNA"/>
</dbReference>
<gene>
    <name evidence="1" type="ORF">ACFFLS_05540</name>
</gene>
<dbReference type="Proteomes" id="UP001589734">
    <property type="component" value="Unassembled WGS sequence"/>
</dbReference>
<evidence type="ECO:0000313" key="2">
    <source>
        <dbReference type="Proteomes" id="UP001589734"/>
    </source>
</evidence>
<sequence>MTKNDLFEIPTGSIHIADAAEFFASDLSYLIPGQYIIINGLKL</sequence>
<organism evidence="1 2">
    <name type="scientific">Flavobacterium procerum</name>
    <dbReference type="NCBI Taxonomy" id="1455569"/>
    <lineage>
        <taxon>Bacteria</taxon>
        <taxon>Pseudomonadati</taxon>
        <taxon>Bacteroidota</taxon>
        <taxon>Flavobacteriia</taxon>
        <taxon>Flavobacteriales</taxon>
        <taxon>Flavobacteriaceae</taxon>
        <taxon>Flavobacterium</taxon>
    </lineage>
</organism>
<keyword evidence="2" id="KW-1185">Reference proteome</keyword>
<accession>A0ABV6BM22</accession>
<reference evidence="1 2" key="1">
    <citation type="submission" date="2024-09" db="EMBL/GenBank/DDBJ databases">
        <authorList>
            <person name="Sun Q."/>
            <person name="Mori K."/>
        </authorList>
    </citation>
    <scope>NUCLEOTIDE SEQUENCE [LARGE SCALE GENOMIC DNA]</scope>
    <source>
        <strain evidence="1 2">CGMCC 1.12926</strain>
    </source>
</reference>
<proteinExistence type="predicted"/>